<dbReference type="GO" id="GO:0120159">
    <property type="term" value="F:rRNA pseudouridine synthase activity"/>
    <property type="evidence" value="ECO:0007669"/>
    <property type="project" value="UniProtKB-ARBA"/>
</dbReference>
<gene>
    <name evidence="7" type="ORF">H9968_08375</name>
</gene>
<dbReference type="SUPFAM" id="SSF55174">
    <property type="entry name" value="Alpha-L RNA-binding motif"/>
    <property type="match status" value="1"/>
</dbReference>
<dbReference type="Gene3D" id="3.30.70.1560">
    <property type="entry name" value="Alpha-L RNA-binding motif"/>
    <property type="match status" value="1"/>
</dbReference>
<evidence type="ECO:0000256" key="2">
    <source>
        <dbReference type="ARBA" id="ARBA00022884"/>
    </source>
</evidence>
<dbReference type="EC" id="5.4.99.-" evidence="5"/>
<comment type="caution">
    <text evidence="7">The sequence shown here is derived from an EMBL/GenBank/DDBJ whole genome shotgun (WGS) entry which is preliminary data.</text>
</comment>
<dbReference type="InterPro" id="IPR020094">
    <property type="entry name" value="TruA/RsuA/RluB/E/F_N"/>
</dbReference>
<dbReference type="InterPro" id="IPR050343">
    <property type="entry name" value="RsuA_PseudoU_synthase"/>
</dbReference>
<dbReference type="CDD" id="cd02553">
    <property type="entry name" value="PseudoU_synth_RsuA"/>
    <property type="match status" value="1"/>
</dbReference>
<dbReference type="EMBL" id="DXBR01000075">
    <property type="protein sequence ID" value="HIZ39924.1"/>
    <property type="molecule type" value="Genomic_DNA"/>
</dbReference>
<dbReference type="PROSITE" id="PS01149">
    <property type="entry name" value="PSI_RSU"/>
    <property type="match status" value="1"/>
</dbReference>
<comment type="similarity">
    <text evidence="1 5">Belongs to the pseudouridine synthase RsuA family.</text>
</comment>
<sequence>MKEKTMERMRLDKYLAQTAGLTRSEAKQYLKKGRVCVDGAVIKKPETKIDACKAAVTVDGRLCQYEKYTYLMLHKPQGVVSATEDKQEQTVLDLIKEPARGLFPVGRLDKDTEGLLLLTNDGALAHELLSPKKHVDKCYYAVLDGPVGEKEQEAFAEGLDIGDEKQTLPAKLVPAGRADAPAHAPSAEGTVRSVQPESVKTACPANPYGVFITIQEGRFHQIKRMAKAVGREVLYLKRISMGSLRLDDRLSPGEYRPLTEEEIAVLKGE</sequence>
<dbReference type="PANTHER" id="PTHR47683:SF4">
    <property type="entry name" value="PSEUDOURIDINE SYNTHASE"/>
    <property type="match status" value="1"/>
</dbReference>
<dbReference type="Gene3D" id="3.10.290.10">
    <property type="entry name" value="RNA-binding S4 domain"/>
    <property type="match status" value="1"/>
</dbReference>
<dbReference type="InterPro" id="IPR000748">
    <property type="entry name" value="PsdUridine_synth_RsuA/RluB/E/F"/>
</dbReference>
<dbReference type="AlphaFoldDB" id="A0A9D2J8W4"/>
<reference evidence="7" key="1">
    <citation type="journal article" date="2021" name="PeerJ">
        <title>Extensive microbial diversity within the chicken gut microbiome revealed by metagenomics and culture.</title>
        <authorList>
            <person name="Gilroy R."/>
            <person name="Ravi A."/>
            <person name="Getino M."/>
            <person name="Pursley I."/>
            <person name="Horton D.L."/>
            <person name="Alikhan N.F."/>
            <person name="Baker D."/>
            <person name="Gharbi K."/>
            <person name="Hall N."/>
            <person name="Watson M."/>
            <person name="Adriaenssens E.M."/>
            <person name="Foster-Nyarko E."/>
            <person name="Jarju S."/>
            <person name="Secka A."/>
            <person name="Antonio M."/>
            <person name="Oren A."/>
            <person name="Chaudhuri R.R."/>
            <person name="La Ragione R."/>
            <person name="Hildebrand F."/>
            <person name="Pallen M.J."/>
        </authorList>
    </citation>
    <scope>NUCLEOTIDE SEQUENCE</scope>
    <source>
        <strain evidence="7">CHK179-28034</strain>
    </source>
</reference>
<evidence type="ECO:0000256" key="1">
    <source>
        <dbReference type="ARBA" id="ARBA00008348"/>
    </source>
</evidence>
<keyword evidence="3 5" id="KW-0413">Isomerase</keyword>
<protein>
    <recommendedName>
        <fullName evidence="5">Pseudouridine synthase</fullName>
        <ecNumber evidence="5">5.4.99.-</ecNumber>
    </recommendedName>
</protein>
<dbReference type="Proteomes" id="UP000824049">
    <property type="component" value="Unassembled WGS sequence"/>
</dbReference>
<feature type="domain" description="RNA-binding S4" evidence="6">
    <location>
        <begin position="9"/>
        <end position="67"/>
    </location>
</feature>
<dbReference type="InterPro" id="IPR042092">
    <property type="entry name" value="PsdUridine_s_RsuA/RluB/E/F_cat"/>
</dbReference>
<evidence type="ECO:0000313" key="8">
    <source>
        <dbReference type="Proteomes" id="UP000824049"/>
    </source>
</evidence>
<evidence type="ECO:0000256" key="4">
    <source>
        <dbReference type="PROSITE-ProRule" id="PRU00182"/>
    </source>
</evidence>
<dbReference type="PANTHER" id="PTHR47683">
    <property type="entry name" value="PSEUDOURIDINE SYNTHASE FAMILY PROTEIN-RELATED"/>
    <property type="match status" value="1"/>
</dbReference>
<accession>A0A9D2J8W4</accession>
<name>A0A9D2J8W4_9FIRM</name>
<dbReference type="GO" id="GO:0000455">
    <property type="term" value="P:enzyme-directed rRNA pseudouridine synthesis"/>
    <property type="evidence" value="ECO:0007669"/>
    <property type="project" value="UniProtKB-ARBA"/>
</dbReference>
<reference evidence="7" key="2">
    <citation type="submission" date="2021-04" db="EMBL/GenBank/DDBJ databases">
        <authorList>
            <person name="Gilroy R."/>
        </authorList>
    </citation>
    <scope>NUCLEOTIDE SEQUENCE</scope>
    <source>
        <strain evidence="7">CHK179-28034</strain>
    </source>
</reference>
<dbReference type="NCBIfam" id="TIGR00093">
    <property type="entry name" value="pseudouridine synthase"/>
    <property type="match status" value="1"/>
</dbReference>
<organism evidence="7 8">
    <name type="scientific">Candidatus Anaerobutyricum stercoris</name>
    <dbReference type="NCBI Taxonomy" id="2838457"/>
    <lineage>
        <taxon>Bacteria</taxon>
        <taxon>Bacillati</taxon>
        <taxon>Bacillota</taxon>
        <taxon>Clostridia</taxon>
        <taxon>Lachnospirales</taxon>
        <taxon>Lachnospiraceae</taxon>
        <taxon>Anaerobutyricum</taxon>
    </lineage>
</organism>
<dbReference type="Pfam" id="PF00849">
    <property type="entry name" value="PseudoU_synth_2"/>
    <property type="match status" value="1"/>
</dbReference>
<dbReference type="InterPro" id="IPR020103">
    <property type="entry name" value="PsdUridine_synth_cat_dom_sf"/>
</dbReference>
<dbReference type="SMART" id="SM00363">
    <property type="entry name" value="S4"/>
    <property type="match status" value="1"/>
</dbReference>
<dbReference type="SUPFAM" id="SSF55120">
    <property type="entry name" value="Pseudouridine synthase"/>
    <property type="match status" value="1"/>
</dbReference>
<evidence type="ECO:0000259" key="6">
    <source>
        <dbReference type="SMART" id="SM00363"/>
    </source>
</evidence>
<evidence type="ECO:0000313" key="7">
    <source>
        <dbReference type="EMBL" id="HIZ39924.1"/>
    </source>
</evidence>
<dbReference type="Gene3D" id="3.30.70.580">
    <property type="entry name" value="Pseudouridine synthase I, catalytic domain, N-terminal subdomain"/>
    <property type="match status" value="1"/>
</dbReference>
<dbReference type="GO" id="GO:0003723">
    <property type="term" value="F:RNA binding"/>
    <property type="evidence" value="ECO:0007669"/>
    <property type="project" value="UniProtKB-KW"/>
</dbReference>
<dbReference type="PROSITE" id="PS50889">
    <property type="entry name" value="S4"/>
    <property type="match status" value="1"/>
</dbReference>
<evidence type="ECO:0000256" key="3">
    <source>
        <dbReference type="ARBA" id="ARBA00023235"/>
    </source>
</evidence>
<keyword evidence="2 4" id="KW-0694">RNA-binding</keyword>
<evidence type="ECO:0000256" key="5">
    <source>
        <dbReference type="RuleBase" id="RU003887"/>
    </source>
</evidence>
<dbReference type="CDD" id="cd00165">
    <property type="entry name" value="S4"/>
    <property type="match status" value="1"/>
</dbReference>
<dbReference type="Pfam" id="PF01479">
    <property type="entry name" value="S4"/>
    <property type="match status" value="1"/>
</dbReference>
<dbReference type="InterPro" id="IPR006145">
    <property type="entry name" value="PsdUridine_synth_RsuA/RluA"/>
</dbReference>
<proteinExistence type="inferred from homology"/>
<dbReference type="InterPro" id="IPR036986">
    <property type="entry name" value="S4_RNA-bd_sf"/>
</dbReference>
<dbReference type="InterPro" id="IPR002942">
    <property type="entry name" value="S4_RNA-bd"/>
</dbReference>
<dbReference type="InterPro" id="IPR018496">
    <property type="entry name" value="PsdUridine_synth_RsuA/RluB_CS"/>
</dbReference>